<accession>A0A091CY44</accession>
<proteinExistence type="predicted"/>
<feature type="region of interest" description="Disordered" evidence="1">
    <location>
        <begin position="112"/>
        <end position="169"/>
    </location>
</feature>
<reference evidence="2 3" key="1">
    <citation type="submission" date="2013-11" db="EMBL/GenBank/DDBJ databases">
        <title>The Damaraland mole rat (Fukomys damarensis) genome and evolution of African mole rats.</title>
        <authorList>
            <person name="Gladyshev V.N."/>
            <person name="Fang X."/>
        </authorList>
    </citation>
    <scope>NUCLEOTIDE SEQUENCE [LARGE SCALE GENOMIC DNA]</scope>
    <source>
        <tissue evidence="2">Liver</tissue>
    </source>
</reference>
<name>A0A091CY44_FUKDA</name>
<protein>
    <submittedName>
        <fullName evidence="2">Nuclear factor 1 A-type</fullName>
    </submittedName>
</protein>
<dbReference type="AlphaFoldDB" id="A0A091CY44"/>
<evidence type="ECO:0000256" key="1">
    <source>
        <dbReference type="SAM" id="MobiDB-lite"/>
    </source>
</evidence>
<gene>
    <name evidence="2" type="ORF">H920_15338</name>
</gene>
<feature type="compositionally biased region" description="Basic and acidic residues" evidence="1">
    <location>
        <begin position="150"/>
        <end position="165"/>
    </location>
</feature>
<organism evidence="2 3">
    <name type="scientific">Fukomys damarensis</name>
    <name type="common">Damaraland mole rat</name>
    <name type="synonym">Cryptomys damarensis</name>
    <dbReference type="NCBI Taxonomy" id="885580"/>
    <lineage>
        <taxon>Eukaryota</taxon>
        <taxon>Metazoa</taxon>
        <taxon>Chordata</taxon>
        <taxon>Craniata</taxon>
        <taxon>Vertebrata</taxon>
        <taxon>Euteleostomi</taxon>
        <taxon>Mammalia</taxon>
        <taxon>Eutheria</taxon>
        <taxon>Euarchontoglires</taxon>
        <taxon>Glires</taxon>
        <taxon>Rodentia</taxon>
        <taxon>Hystricomorpha</taxon>
        <taxon>Bathyergidae</taxon>
        <taxon>Fukomys</taxon>
    </lineage>
</organism>
<dbReference type="EMBL" id="KN123809">
    <property type="protein sequence ID" value="KFO23173.1"/>
    <property type="molecule type" value="Genomic_DNA"/>
</dbReference>
<sequence length="198" mass="21417">MAGKASDGSIKWQLCYDISARTWWMYQKCQGGWVLRPGGAGAPKRRRLPSGFALCSLSPLTLLPVVSWPRCLLRSMWGCPERPRPAPWAVTCGSAGPRAVCRRAGVARTRVGVRRSRSRLGSSGSEGQNPTPALRGSGRRSGRTPSTTRPRNELTHMSRSARPDHLCSGLREVGPAGGAQWLIVRERPVLAAPLPSLG</sequence>
<dbReference type="Proteomes" id="UP000028990">
    <property type="component" value="Unassembled WGS sequence"/>
</dbReference>
<keyword evidence="3" id="KW-1185">Reference proteome</keyword>
<evidence type="ECO:0000313" key="3">
    <source>
        <dbReference type="Proteomes" id="UP000028990"/>
    </source>
</evidence>
<evidence type="ECO:0000313" key="2">
    <source>
        <dbReference type="EMBL" id="KFO23173.1"/>
    </source>
</evidence>